<evidence type="ECO:0000313" key="1">
    <source>
        <dbReference type="EMBL" id="PVU96300.1"/>
    </source>
</evidence>
<dbReference type="OrthoDB" id="5545891at2759"/>
<reference evidence="1 2" key="1">
    <citation type="journal article" date="2018" name="MBio">
        <title>Comparative Genomics Reveals the Core Gene Toolbox for the Fungus-Insect Symbiosis.</title>
        <authorList>
            <person name="Wang Y."/>
            <person name="Stata M."/>
            <person name="Wang W."/>
            <person name="Stajich J.E."/>
            <person name="White M.M."/>
            <person name="Moncalvo J.M."/>
        </authorList>
    </citation>
    <scope>NUCLEOTIDE SEQUENCE [LARGE SCALE GENOMIC DNA]</scope>
    <source>
        <strain evidence="1 2">SWE-8-4</strain>
    </source>
</reference>
<protein>
    <submittedName>
        <fullName evidence="1">Uncharacterized protein</fullName>
    </submittedName>
</protein>
<proteinExistence type="predicted"/>
<dbReference type="EMBL" id="MBFR01000036">
    <property type="protein sequence ID" value="PVU96300.1"/>
    <property type="molecule type" value="Genomic_DNA"/>
</dbReference>
<dbReference type="Proteomes" id="UP000245383">
    <property type="component" value="Unassembled WGS sequence"/>
</dbReference>
<accession>A0A2T9YVC8</accession>
<sequence>MFYLKNNNLGYYVNDCSSNNINLSEKEIATASLTVKKTDSALYGIQLALANIARPLDQYIHEQIQKNKKINQVNNEDVVLISVVKRLISGLVSTVTQSIINNPNKIMDFLERTPQLIESSVKPLIENNKLDTLIVAK</sequence>
<name>A0A2T9YVC8_9FUNG</name>
<comment type="caution">
    <text evidence="1">The sequence shown here is derived from an EMBL/GenBank/DDBJ whole genome shotgun (WGS) entry which is preliminary data.</text>
</comment>
<organism evidence="1 2">
    <name type="scientific">Smittium simulii</name>
    <dbReference type="NCBI Taxonomy" id="133385"/>
    <lineage>
        <taxon>Eukaryota</taxon>
        <taxon>Fungi</taxon>
        <taxon>Fungi incertae sedis</taxon>
        <taxon>Zoopagomycota</taxon>
        <taxon>Kickxellomycotina</taxon>
        <taxon>Harpellomycetes</taxon>
        <taxon>Harpellales</taxon>
        <taxon>Legeriomycetaceae</taxon>
        <taxon>Smittium</taxon>
    </lineage>
</organism>
<gene>
    <name evidence="1" type="ORF">BB561_001268</name>
</gene>
<dbReference type="AlphaFoldDB" id="A0A2T9YVC8"/>
<keyword evidence="2" id="KW-1185">Reference proteome</keyword>
<evidence type="ECO:0000313" key="2">
    <source>
        <dbReference type="Proteomes" id="UP000245383"/>
    </source>
</evidence>